<dbReference type="EMBL" id="JACVVK020000113">
    <property type="protein sequence ID" value="KAK7491577.1"/>
    <property type="molecule type" value="Genomic_DNA"/>
</dbReference>
<protein>
    <submittedName>
        <fullName evidence="1">Uncharacterized protein</fullName>
    </submittedName>
</protein>
<evidence type="ECO:0000313" key="2">
    <source>
        <dbReference type="Proteomes" id="UP001519460"/>
    </source>
</evidence>
<feature type="non-terminal residue" evidence="1">
    <location>
        <position position="72"/>
    </location>
</feature>
<dbReference type="AlphaFoldDB" id="A0ABD0KXS4"/>
<accession>A0ABD0KXS4</accession>
<comment type="caution">
    <text evidence="1">The sequence shown here is derived from an EMBL/GenBank/DDBJ whole genome shotgun (WGS) entry which is preliminary data.</text>
</comment>
<dbReference type="Proteomes" id="UP001519460">
    <property type="component" value="Unassembled WGS sequence"/>
</dbReference>
<reference evidence="1 2" key="1">
    <citation type="journal article" date="2023" name="Sci. Data">
        <title>Genome assembly of the Korean intertidal mud-creeper Batillaria attramentaria.</title>
        <authorList>
            <person name="Patra A.K."/>
            <person name="Ho P.T."/>
            <person name="Jun S."/>
            <person name="Lee S.J."/>
            <person name="Kim Y."/>
            <person name="Won Y.J."/>
        </authorList>
    </citation>
    <scope>NUCLEOTIDE SEQUENCE [LARGE SCALE GENOMIC DNA]</scope>
    <source>
        <strain evidence="1">Wonlab-2016</strain>
    </source>
</reference>
<evidence type="ECO:0000313" key="1">
    <source>
        <dbReference type="EMBL" id="KAK7491577.1"/>
    </source>
</evidence>
<organism evidence="1 2">
    <name type="scientific">Batillaria attramentaria</name>
    <dbReference type="NCBI Taxonomy" id="370345"/>
    <lineage>
        <taxon>Eukaryota</taxon>
        <taxon>Metazoa</taxon>
        <taxon>Spiralia</taxon>
        <taxon>Lophotrochozoa</taxon>
        <taxon>Mollusca</taxon>
        <taxon>Gastropoda</taxon>
        <taxon>Caenogastropoda</taxon>
        <taxon>Sorbeoconcha</taxon>
        <taxon>Cerithioidea</taxon>
        <taxon>Batillariidae</taxon>
        <taxon>Batillaria</taxon>
    </lineage>
</organism>
<proteinExistence type="predicted"/>
<keyword evidence="2" id="KW-1185">Reference proteome</keyword>
<name>A0ABD0KXS4_9CAEN</name>
<gene>
    <name evidence="1" type="ORF">BaRGS_00017216</name>
</gene>
<sequence length="72" mass="7988">MLSQATLPWSAMTCREMANTVASLGLKSPQANDRHSLSISQPLLANESLSYLCPSPTEQWYDCHQRSVQHLG</sequence>